<accession>A0AAU8K2V8</accession>
<dbReference type="AlphaFoldDB" id="A0AAU8K2V8"/>
<dbReference type="PANTHER" id="PTHR38479">
    <property type="entry name" value="LMO0824 PROTEIN"/>
    <property type="match status" value="1"/>
</dbReference>
<organism evidence="1">
    <name type="scientific">Kitasatospora camelliae</name>
    <dbReference type="NCBI Taxonomy" id="3156397"/>
    <lineage>
        <taxon>Bacteria</taxon>
        <taxon>Bacillati</taxon>
        <taxon>Actinomycetota</taxon>
        <taxon>Actinomycetes</taxon>
        <taxon>Kitasatosporales</taxon>
        <taxon>Streptomycetaceae</taxon>
        <taxon>Kitasatospora</taxon>
    </lineage>
</organism>
<dbReference type="GO" id="GO:0003677">
    <property type="term" value="F:DNA binding"/>
    <property type="evidence" value="ECO:0007669"/>
    <property type="project" value="UniProtKB-KW"/>
</dbReference>
<dbReference type="EMBL" id="CP159872">
    <property type="protein sequence ID" value="XCM82393.1"/>
    <property type="molecule type" value="Genomic_DNA"/>
</dbReference>
<protein>
    <submittedName>
        <fullName evidence="1">Winged helix DNA-binding domain-containing protein</fullName>
    </submittedName>
</protein>
<dbReference type="KEGG" id="kcm:ABWK59_27495"/>
<reference evidence="1" key="1">
    <citation type="submission" date="2024-06" db="EMBL/GenBank/DDBJ databases">
        <title>The genome sequences of Kitasatospora sp. strain HUAS MG31.</title>
        <authorList>
            <person name="Mo P."/>
        </authorList>
    </citation>
    <scope>NUCLEOTIDE SEQUENCE</scope>
    <source>
        <strain evidence="1">HUAS MG31</strain>
    </source>
</reference>
<keyword evidence="1" id="KW-0238">DNA-binding</keyword>
<dbReference type="Pfam" id="PF06224">
    <property type="entry name" value="AlkZ-like"/>
    <property type="match status" value="1"/>
</dbReference>
<gene>
    <name evidence="1" type="ORF">ABWK59_27495</name>
</gene>
<sequence length="391" mass="42895">MNARPRIDTAGRRARLAVRQLLTPGSRARTAEEVAESVLALHASDPSSVFLSAGARMTDPGIPEVERALYEDATLVRMHGMRHTLFVVPADVAPLVQSSTTRKVAERERRGLVAFAAEGGFDEAWLARVQEEALAALAESGHASGSRLGELVPDLRQGIAVSVGKPYEAVQTIGTRLLRVLGMEAAIIRRRPVGSWTSNQHHWAVHRPYPDLPVAQAQADLARRWLDRYGPGTVDDLKWWTGWTVREVRAALAACGAVAVTVDCGTEEREGFVLPEDVEPVPQPEPWAALLPGLDPTPMGWQLRDWYLPPEHRAELFDRSGNIGPTVWWDGRIVGGWAQRADGEVVTELFGRPGVEATAAVAAEADRLRAWLGPSRVTPRFRTPLERRLSA</sequence>
<dbReference type="RefSeq" id="WP_354643325.1">
    <property type="nucleotide sequence ID" value="NZ_CP159872.1"/>
</dbReference>
<dbReference type="InterPro" id="IPR009351">
    <property type="entry name" value="AlkZ-like"/>
</dbReference>
<dbReference type="PANTHER" id="PTHR38479:SF2">
    <property type="entry name" value="WINGED HELIX DNA-BINDING DOMAIN-CONTAINING PROTEIN"/>
    <property type="match status" value="1"/>
</dbReference>
<evidence type="ECO:0000313" key="1">
    <source>
        <dbReference type="EMBL" id="XCM82393.1"/>
    </source>
</evidence>
<name>A0AAU8K2V8_9ACTN</name>
<proteinExistence type="predicted"/>